<dbReference type="AlphaFoldDB" id="A0A167G6U7"/>
<keyword evidence="2" id="KW-1185">Reference proteome</keyword>
<evidence type="ECO:0000313" key="1">
    <source>
        <dbReference type="EMBL" id="KZO90237.1"/>
    </source>
</evidence>
<evidence type="ECO:0000313" key="2">
    <source>
        <dbReference type="Proteomes" id="UP000076738"/>
    </source>
</evidence>
<accession>A0A167G6U7</accession>
<name>A0A167G6U7_CALVF</name>
<dbReference type="Proteomes" id="UP000076738">
    <property type="component" value="Unassembled WGS sequence"/>
</dbReference>
<reference evidence="1 2" key="1">
    <citation type="journal article" date="2016" name="Mol. Biol. Evol.">
        <title>Comparative Genomics of Early-Diverging Mushroom-Forming Fungi Provides Insights into the Origins of Lignocellulose Decay Capabilities.</title>
        <authorList>
            <person name="Nagy L.G."/>
            <person name="Riley R."/>
            <person name="Tritt A."/>
            <person name="Adam C."/>
            <person name="Daum C."/>
            <person name="Floudas D."/>
            <person name="Sun H."/>
            <person name="Yadav J.S."/>
            <person name="Pangilinan J."/>
            <person name="Larsson K.H."/>
            <person name="Matsuura K."/>
            <person name="Barry K."/>
            <person name="Labutti K."/>
            <person name="Kuo R."/>
            <person name="Ohm R.A."/>
            <person name="Bhattacharya S.S."/>
            <person name="Shirouzu T."/>
            <person name="Yoshinaga Y."/>
            <person name="Martin F.M."/>
            <person name="Grigoriev I.V."/>
            <person name="Hibbett D.S."/>
        </authorList>
    </citation>
    <scope>NUCLEOTIDE SEQUENCE [LARGE SCALE GENOMIC DNA]</scope>
    <source>
        <strain evidence="1 2">TUFC12733</strain>
    </source>
</reference>
<sequence length="280" mass="31200">MESMIELHRSAVSTTGLSDSQHHTMCQGYAGTAIAADLAQLRNATLFLSLHKAEPFSQILRKELESLRTCEGLVYETFSFAIYPNSLPTLLKSAIDVMRSVCERRTVPVHFEQRARATSANFSFGTTSITYRPAVAIRELEGALLLAIPLTSLPRADLLHQLISALSPNALRCGSSVAEERPYALQLKILPTEGVTARYEALRLLDTSIDTCQAMRPDAYANFRRRCIASVLQRRKTADGIQSRVDWNKYCESNTSSHTPGAHVSVESTIWNNYWICCTR</sequence>
<protein>
    <submittedName>
        <fullName evidence="1">Uncharacterized protein</fullName>
    </submittedName>
</protein>
<organism evidence="1 2">
    <name type="scientific">Calocera viscosa (strain TUFC12733)</name>
    <dbReference type="NCBI Taxonomy" id="1330018"/>
    <lineage>
        <taxon>Eukaryota</taxon>
        <taxon>Fungi</taxon>
        <taxon>Dikarya</taxon>
        <taxon>Basidiomycota</taxon>
        <taxon>Agaricomycotina</taxon>
        <taxon>Dacrymycetes</taxon>
        <taxon>Dacrymycetales</taxon>
        <taxon>Dacrymycetaceae</taxon>
        <taxon>Calocera</taxon>
    </lineage>
</organism>
<dbReference type="EMBL" id="KV417347">
    <property type="protein sequence ID" value="KZO90237.1"/>
    <property type="molecule type" value="Genomic_DNA"/>
</dbReference>
<proteinExistence type="predicted"/>
<gene>
    <name evidence="1" type="ORF">CALVIDRAFT_542855</name>
</gene>